<organism evidence="1 2">
    <name type="scientific">Folsomia candida</name>
    <name type="common">Springtail</name>
    <dbReference type="NCBI Taxonomy" id="158441"/>
    <lineage>
        <taxon>Eukaryota</taxon>
        <taxon>Metazoa</taxon>
        <taxon>Ecdysozoa</taxon>
        <taxon>Arthropoda</taxon>
        <taxon>Hexapoda</taxon>
        <taxon>Collembola</taxon>
        <taxon>Entomobryomorpha</taxon>
        <taxon>Isotomoidea</taxon>
        <taxon>Isotomidae</taxon>
        <taxon>Proisotominae</taxon>
        <taxon>Folsomia</taxon>
    </lineage>
</organism>
<dbReference type="AlphaFoldDB" id="A0A226EBG0"/>
<name>A0A226EBG0_FOLCA</name>
<protein>
    <submittedName>
        <fullName evidence="1">Uncharacterized protein</fullName>
    </submittedName>
</protein>
<accession>A0A226EBG0</accession>
<proteinExistence type="predicted"/>
<keyword evidence="2" id="KW-1185">Reference proteome</keyword>
<evidence type="ECO:0000313" key="2">
    <source>
        <dbReference type="Proteomes" id="UP000198287"/>
    </source>
</evidence>
<comment type="caution">
    <text evidence="1">The sequence shown here is derived from an EMBL/GenBank/DDBJ whole genome shotgun (WGS) entry which is preliminary data.</text>
</comment>
<dbReference type="EMBL" id="LNIX01000005">
    <property type="protein sequence ID" value="OXA54905.1"/>
    <property type="molecule type" value="Genomic_DNA"/>
</dbReference>
<evidence type="ECO:0000313" key="1">
    <source>
        <dbReference type="EMBL" id="OXA54905.1"/>
    </source>
</evidence>
<sequence length="126" mass="14260">MLEAVDGIFSKLGGKQIPIDDIFRLGKASQRGPRPLLVKLLRNLDVKFILKNKKNLGKEKIFIDKDKSIQERAKEKKLRDEFNVLKRADNGIRMAFSKGSLLVLKGGGVVIKTLSYDEDQDVIHQI</sequence>
<gene>
    <name evidence="1" type="ORF">Fcan01_11396</name>
</gene>
<dbReference type="Proteomes" id="UP000198287">
    <property type="component" value="Unassembled WGS sequence"/>
</dbReference>
<reference evidence="1 2" key="1">
    <citation type="submission" date="2015-12" db="EMBL/GenBank/DDBJ databases">
        <title>The genome of Folsomia candida.</title>
        <authorList>
            <person name="Faddeeva A."/>
            <person name="Derks M.F."/>
            <person name="Anvar Y."/>
            <person name="Smit S."/>
            <person name="Van Straalen N."/>
            <person name="Roelofs D."/>
        </authorList>
    </citation>
    <scope>NUCLEOTIDE SEQUENCE [LARGE SCALE GENOMIC DNA]</scope>
    <source>
        <strain evidence="1 2">VU population</strain>
        <tissue evidence="1">Whole body</tissue>
    </source>
</reference>